<evidence type="ECO:0000313" key="8">
    <source>
        <dbReference type="EMBL" id="MCP3427067.1"/>
    </source>
</evidence>
<accession>A0A9X2HID4</accession>
<evidence type="ECO:0000256" key="1">
    <source>
        <dbReference type="ARBA" id="ARBA00005384"/>
    </source>
</evidence>
<dbReference type="PROSITE" id="PS50949">
    <property type="entry name" value="HTH_GNTR"/>
    <property type="match status" value="1"/>
</dbReference>
<dbReference type="InterPro" id="IPR004839">
    <property type="entry name" value="Aminotransferase_I/II_large"/>
</dbReference>
<dbReference type="InterPro" id="IPR015421">
    <property type="entry name" value="PyrdxlP-dep_Trfase_major"/>
</dbReference>
<evidence type="ECO:0000259" key="7">
    <source>
        <dbReference type="PROSITE" id="PS50949"/>
    </source>
</evidence>
<evidence type="ECO:0000256" key="5">
    <source>
        <dbReference type="ARBA" id="ARBA00023163"/>
    </source>
</evidence>
<keyword evidence="2" id="KW-0663">Pyridoxal phosphate</keyword>
<dbReference type="InterPro" id="IPR051446">
    <property type="entry name" value="HTH_trans_reg/aminotransferase"/>
</dbReference>
<dbReference type="Pfam" id="PF00392">
    <property type="entry name" value="GntR"/>
    <property type="match status" value="1"/>
</dbReference>
<evidence type="ECO:0000256" key="4">
    <source>
        <dbReference type="ARBA" id="ARBA00023125"/>
    </source>
</evidence>
<comment type="caution">
    <text evidence="8">The sequence shown here is derived from an EMBL/GenBank/DDBJ whole genome shotgun (WGS) entry which is preliminary data.</text>
</comment>
<dbReference type="SUPFAM" id="SSF46785">
    <property type="entry name" value="Winged helix' DNA-binding domain"/>
    <property type="match status" value="1"/>
</dbReference>
<dbReference type="InterPro" id="IPR036388">
    <property type="entry name" value="WH-like_DNA-bd_sf"/>
</dbReference>
<dbReference type="PANTHER" id="PTHR46577">
    <property type="entry name" value="HTH-TYPE TRANSCRIPTIONAL REGULATORY PROTEIN GABR"/>
    <property type="match status" value="1"/>
</dbReference>
<dbReference type="AlphaFoldDB" id="A0A9X2HID4"/>
<dbReference type="Gene3D" id="1.10.10.10">
    <property type="entry name" value="Winged helix-like DNA-binding domain superfamily/Winged helix DNA-binding domain"/>
    <property type="match status" value="1"/>
</dbReference>
<keyword evidence="8" id="KW-0032">Aminotransferase</keyword>
<organism evidence="8 9">
    <name type="scientific">Rothia santali</name>
    <dbReference type="NCBI Taxonomy" id="2949643"/>
    <lineage>
        <taxon>Bacteria</taxon>
        <taxon>Bacillati</taxon>
        <taxon>Actinomycetota</taxon>
        <taxon>Actinomycetes</taxon>
        <taxon>Micrococcales</taxon>
        <taxon>Micrococcaceae</taxon>
        <taxon>Rothia</taxon>
    </lineage>
</organism>
<dbReference type="GO" id="GO:0030170">
    <property type="term" value="F:pyridoxal phosphate binding"/>
    <property type="evidence" value="ECO:0007669"/>
    <property type="project" value="InterPro"/>
</dbReference>
<keyword evidence="9" id="KW-1185">Reference proteome</keyword>
<dbReference type="SUPFAM" id="SSF53383">
    <property type="entry name" value="PLP-dependent transferases"/>
    <property type="match status" value="1"/>
</dbReference>
<gene>
    <name evidence="8" type="ORF">NBM05_13865</name>
</gene>
<keyword evidence="8" id="KW-0808">Transferase</keyword>
<dbReference type="Pfam" id="PF00155">
    <property type="entry name" value="Aminotran_1_2"/>
    <property type="match status" value="1"/>
</dbReference>
<dbReference type="Proteomes" id="UP001139502">
    <property type="component" value="Unassembled WGS sequence"/>
</dbReference>
<keyword evidence="4" id="KW-0238">DNA-binding</keyword>
<keyword evidence="5" id="KW-0804">Transcription</keyword>
<dbReference type="CDD" id="cd07377">
    <property type="entry name" value="WHTH_GntR"/>
    <property type="match status" value="1"/>
</dbReference>
<dbReference type="GO" id="GO:0008483">
    <property type="term" value="F:transaminase activity"/>
    <property type="evidence" value="ECO:0007669"/>
    <property type="project" value="UniProtKB-KW"/>
</dbReference>
<evidence type="ECO:0000256" key="6">
    <source>
        <dbReference type="SAM" id="MobiDB-lite"/>
    </source>
</evidence>
<dbReference type="RefSeq" id="WP_254168668.1">
    <property type="nucleotide sequence ID" value="NZ_JANAFB010000049.1"/>
</dbReference>
<dbReference type="PRINTS" id="PR00035">
    <property type="entry name" value="HTHGNTR"/>
</dbReference>
<dbReference type="Gene3D" id="3.40.640.10">
    <property type="entry name" value="Type I PLP-dependent aspartate aminotransferase-like (Major domain)"/>
    <property type="match status" value="1"/>
</dbReference>
<proteinExistence type="inferred from homology"/>
<sequence>MPRYPADAEIPVRVDRAAGPIPGQIVEQVRHLLAAGALHPGDPIPSTRGLAERLGVSRGTVTTAYDQLAGEGYLVSDRGSTRINPDLPPSIARSAPADGSPTPPARPGARRPGPTPPAATGTRGRAPTPPARPGSCHPGPTPAATSAPTRAATPSPAPARPVAPVDLRPGTPDISSVANTAWRAAWRSAAAHPGLGYGPEGSAELRRELAEYLRLLRSVVASPEDLVVTAGARDGLRLLLTVLSRRHVRPLTVAVEDPGYPSLHRVPQALGHAVVPVPLDAQGLDPAGLPSGERRPDVVLLTPSHQYPLGTSMPVARRLELIRWAEEQDALLVEDDYDSELRYVGDPLPALAALDSREAGAGGRVVTLGSFAKTLTPGLGLGFVLLPPRIREEVLALRRDAGAPVSAVVQDAVAHYMRSGGFRRHTARMRRDYRRRRDMLARILDAGHLPSGVEVLPMDGGLHAVLRVPGPEDEARVLAALERAGIAVAALGEYWSRGRRAAEGIEAVRPTAGGAGAG</sequence>
<comment type="similarity">
    <text evidence="1">In the C-terminal section; belongs to the class-I pyridoxal-phosphate-dependent aminotransferase family.</text>
</comment>
<name>A0A9X2HID4_9MICC</name>
<dbReference type="GO" id="GO:0003677">
    <property type="term" value="F:DNA binding"/>
    <property type="evidence" value="ECO:0007669"/>
    <property type="project" value="UniProtKB-KW"/>
</dbReference>
<feature type="compositionally biased region" description="Low complexity" evidence="6">
    <location>
        <begin position="142"/>
        <end position="154"/>
    </location>
</feature>
<feature type="domain" description="HTH gntR-type" evidence="7">
    <location>
        <begin position="19"/>
        <end position="87"/>
    </location>
</feature>
<dbReference type="EMBL" id="JANAFB010000049">
    <property type="protein sequence ID" value="MCP3427067.1"/>
    <property type="molecule type" value="Genomic_DNA"/>
</dbReference>
<dbReference type="InterPro" id="IPR036390">
    <property type="entry name" value="WH_DNA-bd_sf"/>
</dbReference>
<protein>
    <submittedName>
        <fullName evidence="8">PLP-dependent aminotransferase family protein</fullName>
    </submittedName>
</protein>
<dbReference type="InterPro" id="IPR015424">
    <property type="entry name" value="PyrdxlP-dep_Trfase"/>
</dbReference>
<feature type="region of interest" description="Disordered" evidence="6">
    <location>
        <begin position="76"/>
        <end position="171"/>
    </location>
</feature>
<dbReference type="CDD" id="cd00609">
    <property type="entry name" value="AAT_like"/>
    <property type="match status" value="1"/>
</dbReference>
<dbReference type="PANTHER" id="PTHR46577:SF1">
    <property type="entry name" value="HTH-TYPE TRANSCRIPTIONAL REGULATORY PROTEIN GABR"/>
    <property type="match status" value="1"/>
</dbReference>
<dbReference type="InterPro" id="IPR000524">
    <property type="entry name" value="Tscrpt_reg_HTH_GntR"/>
</dbReference>
<reference evidence="8" key="1">
    <citation type="submission" date="2022-06" db="EMBL/GenBank/DDBJ databases">
        <title>Rothia sp. isolated from sandalwood seedling.</title>
        <authorList>
            <person name="Tuikhar N."/>
            <person name="Kirdat K."/>
            <person name="Thorat V."/>
            <person name="Swetha P."/>
            <person name="Padma S."/>
            <person name="Sundararaj R."/>
            <person name="Yadav A."/>
        </authorList>
    </citation>
    <scope>NUCLEOTIDE SEQUENCE</scope>
    <source>
        <strain evidence="8">AR01</strain>
    </source>
</reference>
<evidence type="ECO:0000313" key="9">
    <source>
        <dbReference type="Proteomes" id="UP001139502"/>
    </source>
</evidence>
<evidence type="ECO:0000256" key="3">
    <source>
        <dbReference type="ARBA" id="ARBA00023015"/>
    </source>
</evidence>
<evidence type="ECO:0000256" key="2">
    <source>
        <dbReference type="ARBA" id="ARBA00022898"/>
    </source>
</evidence>
<dbReference type="SMART" id="SM00345">
    <property type="entry name" value="HTH_GNTR"/>
    <property type="match status" value="1"/>
</dbReference>
<dbReference type="GO" id="GO:0003700">
    <property type="term" value="F:DNA-binding transcription factor activity"/>
    <property type="evidence" value="ECO:0007669"/>
    <property type="project" value="InterPro"/>
</dbReference>
<feature type="non-terminal residue" evidence="8">
    <location>
        <position position="518"/>
    </location>
</feature>
<keyword evidence="3" id="KW-0805">Transcription regulation</keyword>